<reference evidence="2 3" key="1">
    <citation type="submission" date="2018-02" db="EMBL/GenBank/DDBJ databases">
        <authorList>
            <person name="Cohen D.B."/>
            <person name="Kent A.D."/>
        </authorList>
    </citation>
    <scope>NUCLEOTIDE SEQUENCE [LARGE SCALE GENOMIC DNA]</scope>
    <source>
        <strain evidence="2 3">ULC007</strain>
    </source>
</reference>
<protein>
    <submittedName>
        <fullName evidence="2">CHAT domain-containing protein</fullName>
    </submittedName>
</protein>
<dbReference type="Pfam" id="PF12770">
    <property type="entry name" value="CHAT"/>
    <property type="match status" value="1"/>
</dbReference>
<proteinExistence type="predicted"/>
<accession>A0A2T1D9B4</accession>
<keyword evidence="3" id="KW-1185">Reference proteome</keyword>
<comment type="caution">
    <text evidence="2">The sequence shown here is derived from an EMBL/GenBank/DDBJ whole genome shotgun (WGS) entry which is preliminary data.</text>
</comment>
<dbReference type="OrthoDB" id="446317at2"/>
<dbReference type="RefSeq" id="WP_073074391.1">
    <property type="nucleotide sequence ID" value="NZ_MPPI01000035.1"/>
</dbReference>
<dbReference type="Proteomes" id="UP000238634">
    <property type="component" value="Unassembled WGS sequence"/>
</dbReference>
<dbReference type="STRING" id="1920490.GCA_001895925_01980"/>
<evidence type="ECO:0000313" key="3">
    <source>
        <dbReference type="Proteomes" id="UP000238634"/>
    </source>
</evidence>
<reference evidence="2 3" key="2">
    <citation type="submission" date="2018-03" db="EMBL/GenBank/DDBJ databases">
        <title>The ancient ancestry and fast evolution of plastids.</title>
        <authorList>
            <person name="Moore K.R."/>
            <person name="Magnabosco C."/>
            <person name="Momper L."/>
            <person name="Gold D.A."/>
            <person name="Bosak T."/>
            <person name="Fournier G.P."/>
        </authorList>
    </citation>
    <scope>NUCLEOTIDE SEQUENCE [LARGE SCALE GENOMIC DNA]</scope>
    <source>
        <strain evidence="2 3">ULC007</strain>
    </source>
</reference>
<evidence type="ECO:0000259" key="1">
    <source>
        <dbReference type="Pfam" id="PF12770"/>
    </source>
</evidence>
<organism evidence="2 3">
    <name type="scientific">Phormidesmis priestleyi ULC007</name>
    <dbReference type="NCBI Taxonomy" id="1920490"/>
    <lineage>
        <taxon>Bacteria</taxon>
        <taxon>Bacillati</taxon>
        <taxon>Cyanobacteriota</taxon>
        <taxon>Cyanophyceae</taxon>
        <taxon>Leptolyngbyales</taxon>
        <taxon>Leptolyngbyaceae</taxon>
        <taxon>Phormidesmis</taxon>
    </lineage>
</organism>
<feature type="domain" description="CHAT" evidence="1">
    <location>
        <begin position="161"/>
        <end position="438"/>
    </location>
</feature>
<evidence type="ECO:0000313" key="2">
    <source>
        <dbReference type="EMBL" id="PSB17046.1"/>
    </source>
</evidence>
<dbReference type="AlphaFoldDB" id="A0A2T1D9B4"/>
<sequence length="440" mass="48653">MRKLQPWVLLSLVICLLVGILAQSGKAEFAANSELCDPPIAPSPISQPAQSSDVAATIEQVEQRWKKQYEDYFQGKLTSEILPAAQIARSLAQINQQTKHHAALIYAIPQPDRLDVILVLETGKLIQKKVPAANQARLLETIQAFRMGILRPDSEPDEYLQPGQQLYQWLIGSIAPELGNTDLLIFCLGSGLRSLPIAALHDGKQFLIEKYQLAIIPAFNLLDRAARNSSQTQVLAMGASTFNNQPALPGVPLELAAITQPPWNGKQLLNQDFTLKNLRQQRASFPYSIVHFATHAEFAAGTIDRSYIQFWNQQLRLDQLQELGLQQPPVQLLVLSACRTALGDRNAELGFAGLAVQAGSKAAIASLWSVSDLSTPLLMQAFYRQLKTATIKAEALRFAQLEMLHNRLHPKDLPTQAIASSTNLSHPYHWAAFTLVGNPW</sequence>
<name>A0A2T1D9B4_9CYAN</name>
<gene>
    <name evidence="2" type="ORF">C7B65_19735</name>
</gene>
<dbReference type="InterPro" id="IPR024983">
    <property type="entry name" value="CHAT_dom"/>
</dbReference>
<dbReference type="EMBL" id="PVWG01000033">
    <property type="protein sequence ID" value="PSB17046.1"/>
    <property type="molecule type" value="Genomic_DNA"/>
</dbReference>